<feature type="coiled-coil region" evidence="1">
    <location>
        <begin position="43"/>
        <end position="79"/>
    </location>
</feature>
<feature type="chain" id="PRO_5035235694" evidence="2">
    <location>
        <begin position="26"/>
        <end position="117"/>
    </location>
</feature>
<sequence>MTRFTSMIASIGILLLVAAALPAQAQMATPPSEDEVQTFAAAATSIQEVTEEYRAEAENAETEAARADIREEYSQMLTEVVTDEGMSVQRYNEIYELAQQDEEVRARINAAMADLNS</sequence>
<feature type="domain" description="DUF4168" evidence="3">
    <location>
        <begin position="32"/>
        <end position="108"/>
    </location>
</feature>
<keyword evidence="2" id="KW-0732">Signal</keyword>
<dbReference type="RefSeq" id="WP_210682842.1">
    <property type="nucleotide sequence ID" value="NZ_JAGMWN010000007.1"/>
</dbReference>
<evidence type="ECO:0000259" key="3">
    <source>
        <dbReference type="Pfam" id="PF13767"/>
    </source>
</evidence>
<dbReference type="EMBL" id="JAGMWN010000007">
    <property type="protein sequence ID" value="MBP5858247.1"/>
    <property type="molecule type" value="Genomic_DNA"/>
</dbReference>
<evidence type="ECO:0000313" key="5">
    <source>
        <dbReference type="Proteomes" id="UP000672602"/>
    </source>
</evidence>
<name>A0A8J7SA40_9PROT</name>
<evidence type="ECO:0000256" key="2">
    <source>
        <dbReference type="SAM" id="SignalP"/>
    </source>
</evidence>
<reference evidence="4" key="1">
    <citation type="submission" date="2021-04" db="EMBL/GenBank/DDBJ databases">
        <authorList>
            <person name="Zhang D.-C."/>
        </authorList>
    </citation>
    <scope>NUCLEOTIDE SEQUENCE</scope>
    <source>
        <strain evidence="4">CGMCC 1.15697</strain>
    </source>
</reference>
<feature type="signal peptide" evidence="2">
    <location>
        <begin position="1"/>
        <end position="25"/>
    </location>
</feature>
<keyword evidence="1" id="KW-0175">Coiled coil</keyword>
<keyword evidence="5" id="KW-1185">Reference proteome</keyword>
<proteinExistence type="predicted"/>
<organism evidence="4 5">
    <name type="scientific">Marivibrio halodurans</name>
    <dbReference type="NCBI Taxonomy" id="2039722"/>
    <lineage>
        <taxon>Bacteria</taxon>
        <taxon>Pseudomonadati</taxon>
        <taxon>Pseudomonadota</taxon>
        <taxon>Alphaproteobacteria</taxon>
        <taxon>Rhodospirillales</taxon>
        <taxon>Rhodospirillaceae</taxon>
        <taxon>Marivibrio</taxon>
    </lineage>
</organism>
<evidence type="ECO:0000313" key="4">
    <source>
        <dbReference type="EMBL" id="MBP5858247.1"/>
    </source>
</evidence>
<evidence type="ECO:0000256" key="1">
    <source>
        <dbReference type="SAM" id="Coils"/>
    </source>
</evidence>
<accession>A0A8J7SA40</accession>
<protein>
    <submittedName>
        <fullName evidence="4">DUF4168 domain-containing protein</fullName>
    </submittedName>
</protein>
<comment type="caution">
    <text evidence="4">The sequence shown here is derived from an EMBL/GenBank/DDBJ whole genome shotgun (WGS) entry which is preliminary data.</text>
</comment>
<dbReference type="Pfam" id="PF13767">
    <property type="entry name" value="DUF4168"/>
    <property type="match status" value="1"/>
</dbReference>
<dbReference type="Proteomes" id="UP000672602">
    <property type="component" value="Unassembled WGS sequence"/>
</dbReference>
<gene>
    <name evidence="4" type="ORF">KAJ83_14600</name>
</gene>
<dbReference type="AlphaFoldDB" id="A0A8J7SA40"/>
<dbReference type="InterPro" id="IPR025433">
    <property type="entry name" value="DUF4168"/>
</dbReference>